<protein>
    <submittedName>
        <fullName evidence="8">Chromate transporter</fullName>
    </submittedName>
</protein>
<comment type="caution">
    <text evidence="8">The sequence shown here is derived from an EMBL/GenBank/DDBJ whole genome shotgun (WGS) entry which is preliminary data.</text>
</comment>
<keyword evidence="4 7" id="KW-0812">Transmembrane</keyword>
<evidence type="ECO:0000256" key="3">
    <source>
        <dbReference type="ARBA" id="ARBA00022475"/>
    </source>
</evidence>
<dbReference type="PANTHER" id="PTHR43663:SF2">
    <property type="entry name" value="CHROMATE TRANSPORT PROTEIN-RELATED"/>
    <property type="match status" value="1"/>
</dbReference>
<keyword evidence="5 7" id="KW-1133">Transmembrane helix</keyword>
<dbReference type="AlphaFoldDB" id="A0A3E4WK68"/>
<gene>
    <name evidence="8" type="ORF">DXC13_16070</name>
</gene>
<reference evidence="8 9" key="1">
    <citation type="submission" date="2018-08" db="EMBL/GenBank/DDBJ databases">
        <title>A genome reference for cultivated species of the human gut microbiota.</title>
        <authorList>
            <person name="Zou Y."/>
            <person name="Xue W."/>
            <person name="Luo G."/>
        </authorList>
    </citation>
    <scope>NUCLEOTIDE SEQUENCE [LARGE SCALE GENOMIC DNA]</scope>
    <source>
        <strain evidence="8 9">OM08-12AT</strain>
    </source>
</reference>
<evidence type="ECO:0000256" key="1">
    <source>
        <dbReference type="ARBA" id="ARBA00004651"/>
    </source>
</evidence>
<evidence type="ECO:0000313" key="8">
    <source>
        <dbReference type="EMBL" id="RGM42658.1"/>
    </source>
</evidence>
<keyword evidence="3" id="KW-1003">Cell membrane</keyword>
<keyword evidence="6 7" id="KW-0472">Membrane</keyword>
<evidence type="ECO:0000256" key="6">
    <source>
        <dbReference type="ARBA" id="ARBA00023136"/>
    </source>
</evidence>
<name>A0A3E4WK68_9FIRM</name>
<comment type="subcellular location">
    <subcellularLocation>
        <location evidence="1">Cell membrane</location>
        <topology evidence="1">Multi-pass membrane protein</topology>
    </subcellularLocation>
</comment>
<dbReference type="InterPro" id="IPR052518">
    <property type="entry name" value="CHR_Transporter"/>
</dbReference>
<dbReference type="RefSeq" id="WP_147330693.1">
    <property type="nucleotide sequence ID" value="NZ_QSTI01000069.1"/>
</dbReference>
<comment type="similarity">
    <text evidence="2">Belongs to the chromate ion transporter (CHR) (TC 2.A.51) family.</text>
</comment>
<dbReference type="GO" id="GO:0015109">
    <property type="term" value="F:chromate transmembrane transporter activity"/>
    <property type="evidence" value="ECO:0007669"/>
    <property type="project" value="InterPro"/>
</dbReference>
<evidence type="ECO:0000256" key="7">
    <source>
        <dbReference type="SAM" id="Phobius"/>
    </source>
</evidence>
<dbReference type="PANTHER" id="PTHR43663">
    <property type="entry name" value="CHROMATE TRANSPORT PROTEIN-RELATED"/>
    <property type="match status" value="1"/>
</dbReference>
<evidence type="ECO:0000313" key="9">
    <source>
        <dbReference type="Proteomes" id="UP000260717"/>
    </source>
</evidence>
<accession>A0A3E4WK68</accession>
<evidence type="ECO:0000256" key="5">
    <source>
        <dbReference type="ARBA" id="ARBA00022989"/>
    </source>
</evidence>
<feature type="transmembrane region" description="Helical" evidence="7">
    <location>
        <begin position="7"/>
        <end position="29"/>
    </location>
</feature>
<dbReference type="GO" id="GO:0005886">
    <property type="term" value="C:plasma membrane"/>
    <property type="evidence" value="ECO:0007669"/>
    <property type="project" value="UniProtKB-SubCell"/>
</dbReference>
<feature type="non-terminal residue" evidence="8">
    <location>
        <position position="119"/>
    </location>
</feature>
<sequence>MKLICSLFITFLKIGAFTFGGGYAMIALLENEFVEKKKWLEKSEFLDMVAVAESTPGPVAVNSATYIGYKIAGFAGATMSTLAVCIPSFFVIYVISLFFDQFLSLRWVSCAFRGIQVCV</sequence>
<dbReference type="Proteomes" id="UP000260717">
    <property type="component" value="Unassembled WGS sequence"/>
</dbReference>
<evidence type="ECO:0000256" key="2">
    <source>
        <dbReference type="ARBA" id="ARBA00005262"/>
    </source>
</evidence>
<organism evidence="8 9">
    <name type="scientific">Agathobacter rectalis</name>
    <dbReference type="NCBI Taxonomy" id="39491"/>
    <lineage>
        <taxon>Bacteria</taxon>
        <taxon>Bacillati</taxon>
        <taxon>Bacillota</taxon>
        <taxon>Clostridia</taxon>
        <taxon>Lachnospirales</taxon>
        <taxon>Lachnospiraceae</taxon>
        <taxon>Agathobacter</taxon>
    </lineage>
</organism>
<proteinExistence type="inferred from homology"/>
<feature type="transmembrane region" description="Helical" evidence="7">
    <location>
        <begin position="71"/>
        <end position="99"/>
    </location>
</feature>
<dbReference type="InterPro" id="IPR003370">
    <property type="entry name" value="Chromate_transpt"/>
</dbReference>
<dbReference type="EMBL" id="QSTI01000069">
    <property type="protein sequence ID" value="RGM42658.1"/>
    <property type="molecule type" value="Genomic_DNA"/>
</dbReference>
<dbReference type="Pfam" id="PF02417">
    <property type="entry name" value="Chromate_transp"/>
    <property type="match status" value="1"/>
</dbReference>
<evidence type="ECO:0000256" key="4">
    <source>
        <dbReference type="ARBA" id="ARBA00022692"/>
    </source>
</evidence>